<dbReference type="Proteomes" id="UP000887569">
    <property type="component" value="Unplaced"/>
</dbReference>
<dbReference type="InterPro" id="IPR019399">
    <property type="entry name" value="Parkin_co-regulated_protein"/>
</dbReference>
<dbReference type="WBParaSite" id="PgB06_g028_t01">
    <property type="protein sequence ID" value="PgB06_g028_t01"/>
    <property type="gene ID" value="PgB06_g028"/>
</dbReference>
<reference evidence="2" key="1">
    <citation type="submission" date="2022-11" db="UniProtKB">
        <authorList>
            <consortium name="WormBaseParasite"/>
        </authorList>
    </citation>
    <scope>IDENTIFICATION</scope>
</reference>
<dbReference type="PANTHER" id="PTHR21207">
    <property type="entry name" value="PARKIN COREGULATED GENE PROTEIN PARK2 COREGULATED"/>
    <property type="match status" value="1"/>
</dbReference>
<accession>A0A914ZK47</accession>
<evidence type="ECO:0000313" key="1">
    <source>
        <dbReference type="Proteomes" id="UP000887569"/>
    </source>
</evidence>
<dbReference type="GO" id="GO:0051879">
    <property type="term" value="F:Hsp90 protein binding"/>
    <property type="evidence" value="ECO:0007669"/>
    <property type="project" value="TreeGrafter"/>
</dbReference>
<dbReference type="PANTHER" id="PTHR21207:SF2">
    <property type="entry name" value="PARKIN COREGULATED GENE PROTEIN"/>
    <property type="match status" value="1"/>
</dbReference>
<organism evidence="1 2">
    <name type="scientific">Parascaris univalens</name>
    <name type="common">Nematode worm</name>
    <dbReference type="NCBI Taxonomy" id="6257"/>
    <lineage>
        <taxon>Eukaryota</taxon>
        <taxon>Metazoa</taxon>
        <taxon>Ecdysozoa</taxon>
        <taxon>Nematoda</taxon>
        <taxon>Chromadorea</taxon>
        <taxon>Rhabditida</taxon>
        <taxon>Spirurina</taxon>
        <taxon>Ascaridomorpha</taxon>
        <taxon>Ascaridoidea</taxon>
        <taxon>Ascarididae</taxon>
        <taxon>Parascaris</taxon>
    </lineage>
</organism>
<evidence type="ECO:0000313" key="2">
    <source>
        <dbReference type="WBParaSite" id="PgB06_g028_t01"/>
    </source>
</evidence>
<dbReference type="AlphaFoldDB" id="A0A914ZK47"/>
<sequence length="291" mass="33449">MNQCYWSYARLAEKVAKDAFVVSNPKATKLKKMIERECRKLTLPQRMTKKPPKDIFADMNTCEMKKTKPFFYHGRDIIKENKRQQIAFQRKQNPTREVPAFSIQTQQKNTRTAPPTSTTRLNDQKMDEWGKFRIIYDGGGLPVRIDHSGTGERFKSLYWLSDPGTLSLENLDDLLSKFCLGLPLLDQVPALRASLYSSDNEKRKTILKLITRVTQMEPCGLALVPYYRQLLPPLRMVSYCGFKGDIDYRYGPTIDELVETTLNTLEKTGGPNAYINIKYIIPTYQSCTGAH</sequence>
<protein>
    <submittedName>
        <fullName evidence="2">Uncharacterized protein</fullName>
    </submittedName>
</protein>
<dbReference type="Pfam" id="PF10274">
    <property type="entry name" value="ParcG"/>
    <property type="match status" value="1"/>
</dbReference>
<keyword evidence="1" id="KW-1185">Reference proteome</keyword>
<proteinExistence type="predicted"/>
<name>A0A914ZK47_PARUN</name>
<dbReference type="GO" id="GO:0030544">
    <property type="term" value="F:Hsp70 protein binding"/>
    <property type="evidence" value="ECO:0007669"/>
    <property type="project" value="TreeGrafter"/>
</dbReference>